<comment type="caution">
    <text evidence="1">The sequence shown here is derived from an EMBL/GenBank/DDBJ whole genome shotgun (WGS) entry which is preliminary data.</text>
</comment>
<gene>
    <name evidence="1" type="ORF">F8B43_3841</name>
</gene>
<dbReference type="SUPFAM" id="SSF53271">
    <property type="entry name" value="PRTase-like"/>
    <property type="match status" value="1"/>
</dbReference>
<dbReference type="Proteomes" id="UP000469949">
    <property type="component" value="Unassembled WGS sequence"/>
</dbReference>
<dbReference type="AlphaFoldDB" id="A0A833J3F5"/>
<dbReference type="RefSeq" id="WP_152277982.1">
    <property type="nucleotide sequence ID" value="NZ_WEKV01000014.1"/>
</dbReference>
<dbReference type="InterPro" id="IPR029057">
    <property type="entry name" value="PRTase-like"/>
</dbReference>
<reference evidence="1 2" key="1">
    <citation type="submission" date="2019-10" db="EMBL/GenBank/DDBJ databases">
        <title>Draft Genome Sequence of the Caffeine Degrading Methylotroph Methylorubrum populi PINKEL.</title>
        <authorList>
            <person name="Dawson S.C."/>
            <person name="Zhang X."/>
            <person name="Wright M.E."/>
            <person name="Sharma G."/>
            <person name="Langner J.T."/>
            <person name="Ditty J.L."/>
            <person name="Subuyuj G.A."/>
        </authorList>
    </citation>
    <scope>NUCLEOTIDE SEQUENCE [LARGE SCALE GENOMIC DNA]</scope>
    <source>
        <strain evidence="1 2">Pinkel</strain>
    </source>
</reference>
<keyword evidence="1" id="KW-0378">Hydrolase</keyword>
<sequence>MPSTILTSVIMSPGYSADVVAGSPNARAEAIRLTAEGILVFLTADDAAAAGEGLRWLRDASEPDGRDGALLRLVTPGAYHWPAGEVRMPLDAALDDGGLAAVRTIVEEILSRAPPGSAGRVEDGAGFVSVSTVGPLPPDLIQDIWTRCGEDDIALGVEGLDLEANPSSAASGRQVTVLAPELPSTAWYTAVTRAERIDPRSLLLVMRTDETERASLQAFRARLAIDRRRLGAEGPSPECIVDASAGGTGIHAPQGHVLAPRIAVPSAVHFIQRWSEGNRRYVREHYWRATEAARTNRDRASGLLVGLDAVRYARARDLVRLASLEGGDRVFDDYSGAVCFDPGFYEFAVPLATGDRAVDGLVDELRRYFDDKLNEMPFDRPLLRRRLFTNSLVLLRGDAYYANLKQVPPWERADDYREEAKALDVLFRRLRSQGTFNAAVAACLGRGDATRSGWKLLLGAVDQARNLGLILLSIASHRWRDSHRQTDDRDLLSAATDLVRIYYRVMLGDASLTGADLAQSVIAGAGRAVSELSALREDEEARARGSDWYDPDRPIRSWREADDPYENLLLGLLAVEGLDQEANAVALGMFWGGVELPIVADIAAGLLGRGLNCWGFLSHGRYSSAAMQEGNHFCDLSTSGWRDIAALCEGGTGKVLLLDDNALSGGTLESARDLLLGHGLANVETWVVRFSGERREGQMRMDKGGTVEPAYMDKRLRGFLGETPYARSYSRKRYESPVGIFNTARSRILRYLHNNSFASKFEREGF</sequence>
<protein>
    <submittedName>
        <fullName evidence="1">Beta-galactosidase</fullName>
        <ecNumber evidence="1">3.2.1.23</ecNumber>
    </submittedName>
</protein>
<organism evidence="1 2">
    <name type="scientific">Methylorubrum populi</name>
    <dbReference type="NCBI Taxonomy" id="223967"/>
    <lineage>
        <taxon>Bacteria</taxon>
        <taxon>Pseudomonadati</taxon>
        <taxon>Pseudomonadota</taxon>
        <taxon>Alphaproteobacteria</taxon>
        <taxon>Hyphomicrobiales</taxon>
        <taxon>Methylobacteriaceae</taxon>
        <taxon>Methylorubrum</taxon>
    </lineage>
</organism>
<dbReference type="EC" id="3.2.1.23" evidence="1"/>
<evidence type="ECO:0000313" key="2">
    <source>
        <dbReference type="Proteomes" id="UP000469949"/>
    </source>
</evidence>
<proteinExistence type="predicted"/>
<accession>A0A833J3F5</accession>
<name>A0A833J3F5_9HYPH</name>
<dbReference type="EMBL" id="WEKV01000014">
    <property type="protein sequence ID" value="KAB7783918.1"/>
    <property type="molecule type" value="Genomic_DNA"/>
</dbReference>
<dbReference type="GO" id="GO:0004565">
    <property type="term" value="F:beta-galactosidase activity"/>
    <property type="evidence" value="ECO:0007669"/>
    <property type="project" value="UniProtKB-EC"/>
</dbReference>
<evidence type="ECO:0000313" key="1">
    <source>
        <dbReference type="EMBL" id="KAB7783918.1"/>
    </source>
</evidence>
<keyword evidence="1" id="KW-0326">Glycosidase</keyword>